<accession>A0ABP4JH78</accession>
<keyword evidence="3" id="KW-1185">Reference proteome</keyword>
<keyword evidence="1" id="KW-0812">Transmembrane</keyword>
<evidence type="ECO:0000313" key="3">
    <source>
        <dbReference type="Proteomes" id="UP001501266"/>
    </source>
</evidence>
<feature type="transmembrane region" description="Helical" evidence="1">
    <location>
        <begin position="110"/>
        <end position="133"/>
    </location>
</feature>
<name>A0ABP4JH78_9MICO</name>
<evidence type="ECO:0008006" key="4">
    <source>
        <dbReference type="Google" id="ProtNLM"/>
    </source>
</evidence>
<protein>
    <recommendedName>
        <fullName evidence="4">ABC transmembrane type-1 domain-containing protein</fullName>
    </recommendedName>
</protein>
<comment type="caution">
    <text evidence="2">The sequence shown here is derived from an EMBL/GenBank/DDBJ whole genome shotgun (WGS) entry which is preliminary data.</text>
</comment>
<sequence>MLVCVSLVRVSSSYLSSKHVPYVTPQILARAQVFLPDGPNARLTVELARRFRRQSRKDVELRMVVLGTLRAHGTNGGEIPLAGVAVLLTAFTLVLSLVHDWVISVAGPAAALLVVVPAIGFAGASLHLVRLAFAAHTRRVMATTWLAAYEDALAARRP</sequence>
<dbReference type="EMBL" id="BAAAKK010000001">
    <property type="protein sequence ID" value="GAA1419082.1"/>
    <property type="molecule type" value="Genomic_DNA"/>
</dbReference>
<reference evidence="3" key="1">
    <citation type="journal article" date="2019" name="Int. J. Syst. Evol. Microbiol.">
        <title>The Global Catalogue of Microorganisms (GCM) 10K type strain sequencing project: providing services to taxonomists for standard genome sequencing and annotation.</title>
        <authorList>
            <consortium name="The Broad Institute Genomics Platform"/>
            <consortium name="The Broad Institute Genome Sequencing Center for Infectious Disease"/>
            <person name="Wu L."/>
            <person name="Ma J."/>
        </authorList>
    </citation>
    <scope>NUCLEOTIDE SEQUENCE [LARGE SCALE GENOMIC DNA]</scope>
    <source>
        <strain evidence="3">JCM 12398</strain>
    </source>
</reference>
<dbReference type="Proteomes" id="UP001501266">
    <property type="component" value="Unassembled WGS sequence"/>
</dbReference>
<organism evidence="2 3">
    <name type="scientific">Agrococcus citreus</name>
    <dbReference type="NCBI Taxonomy" id="84643"/>
    <lineage>
        <taxon>Bacteria</taxon>
        <taxon>Bacillati</taxon>
        <taxon>Actinomycetota</taxon>
        <taxon>Actinomycetes</taxon>
        <taxon>Micrococcales</taxon>
        <taxon>Microbacteriaceae</taxon>
        <taxon>Agrococcus</taxon>
    </lineage>
</organism>
<feature type="transmembrane region" description="Helical" evidence="1">
    <location>
        <begin position="79"/>
        <end position="98"/>
    </location>
</feature>
<keyword evidence="1" id="KW-0472">Membrane</keyword>
<proteinExistence type="predicted"/>
<evidence type="ECO:0000313" key="2">
    <source>
        <dbReference type="EMBL" id="GAA1419082.1"/>
    </source>
</evidence>
<gene>
    <name evidence="2" type="ORF">GCM10009640_06160</name>
</gene>
<evidence type="ECO:0000256" key="1">
    <source>
        <dbReference type="SAM" id="Phobius"/>
    </source>
</evidence>
<keyword evidence="1" id="KW-1133">Transmembrane helix</keyword>